<accession>A0A3D9H492</accession>
<dbReference type="InterPro" id="IPR013132">
    <property type="entry name" value="PseI/NeuA/B-like_N"/>
</dbReference>
<keyword evidence="3" id="KW-1185">Reference proteome</keyword>
<feature type="domain" description="AFP-like" evidence="1">
    <location>
        <begin position="295"/>
        <end position="351"/>
    </location>
</feature>
<gene>
    <name evidence="2" type="ORF">DFP90_11551</name>
</gene>
<evidence type="ECO:0000259" key="1">
    <source>
        <dbReference type="PROSITE" id="PS50844"/>
    </source>
</evidence>
<name>A0A3D9H492_9PROT</name>
<dbReference type="RefSeq" id="WP_115939149.1">
    <property type="nucleotide sequence ID" value="NZ_QRDW01000015.1"/>
</dbReference>
<dbReference type="Pfam" id="PF08666">
    <property type="entry name" value="SAF"/>
    <property type="match status" value="1"/>
</dbReference>
<comment type="caution">
    <text evidence="2">The sequence shown here is derived from an EMBL/GenBank/DDBJ whole genome shotgun (WGS) entry which is preliminary data.</text>
</comment>
<dbReference type="GO" id="GO:0047444">
    <property type="term" value="F:N-acylneuraminate-9-phosphate synthase activity"/>
    <property type="evidence" value="ECO:0007669"/>
    <property type="project" value="TreeGrafter"/>
</dbReference>
<reference evidence="2 3" key="1">
    <citation type="submission" date="2018-07" db="EMBL/GenBank/DDBJ databases">
        <title>Genomic Encyclopedia of Type Strains, Phase III (KMG-III): the genomes of soil and plant-associated and newly described type strains.</title>
        <authorList>
            <person name="Whitman W."/>
        </authorList>
    </citation>
    <scope>NUCLEOTIDE SEQUENCE [LARGE SCALE GENOMIC DNA]</scope>
    <source>
        <strain evidence="2 3">CECT 8488</strain>
    </source>
</reference>
<dbReference type="GO" id="GO:0016051">
    <property type="term" value="P:carbohydrate biosynthetic process"/>
    <property type="evidence" value="ECO:0007669"/>
    <property type="project" value="InterPro"/>
</dbReference>
<dbReference type="Pfam" id="PF03102">
    <property type="entry name" value="NeuB"/>
    <property type="match status" value="1"/>
</dbReference>
<proteinExistence type="predicted"/>
<dbReference type="InterPro" id="IPR036732">
    <property type="entry name" value="AFP_Neu5c_C_sf"/>
</dbReference>
<dbReference type="PROSITE" id="PS50844">
    <property type="entry name" value="AFP_LIKE"/>
    <property type="match status" value="1"/>
</dbReference>
<dbReference type="InterPro" id="IPR013974">
    <property type="entry name" value="SAF"/>
</dbReference>
<dbReference type="InterPro" id="IPR057736">
    <property type="entry name" value="SAF_PseI/NeuA/NeuB"/>
</dbReference>
<dbReference type="PANTHER" id="PTHR42966">
    <property type="entry name" value="N-ACETYLNEURAMINATE SYNTHASE"/>
    <property type="match status" value="1"/>
</dbReference>
<dbReference type="SMART" id="SM00858">
    <property type="entry name" value="SAF"/>
    <property type="match status" value="1"/>
</dbReference>
<dbReference type="CDD" id="cd11615">
    <property type="entry name" value="SAF_NeuB_like"/>
    <property type="match status" value="1"/>
</dbReference>
<dbReference type="InterPro" id="IPR051690">
    <property type="entry name" value="PseI-like"/>
</dbReference>
<sequence>MRQDIQFGGLTLSRNRPYLIAEAGVNHECDLGIARDMVVAAAEAGVDAIKFQSYKSGKLASKFSPSYWDLSKESTTSQFQLFSKYDHFDIKQYEVLAQVASDVGIDFLSTPFDLDFADELACLMPAFKIASADVTNFPLLRRCASKGKPMILSVGAAKIVEIYEAIEVIEAEGCTDICLLHCVLSYPTDPKDANLRGIDFLKETFPRYVTGYSDHVPPSHGGLALTLAWSRGARIIETHYTLDKSKPGNDHYHALDPDDFKAFREQCDYADMLLGEGGKPLLECETESRKQARRSLVINREMKAGEIVREQDLEVKRPGTGIEPRFYEVIVGARAKHDLVEDKVLQWDDFL</sequence>
<dbReference type="InterPro" id="IPR013785">
    <property type="entry name" value="Aldolase_TIM"/>
</dbReference>
<dbReference type="AlphaFoldDB" id="A0A3D9H492"/>
<protein>
    <submittedName>
        <fullName evidence="2">N-acetylneuraminate synthase</fullName>
    </submittedName>
</protein>
<organism evidence="2 3">
    <name type="scientific">Aestuariispira insulae</name>
    <dbReference type="NCBI Taxonomy" id="1461337"/>
    <lineage>
        <taxon>Bacteria</taxon>
        <taxon>Pseudomonadati</taxon>
        <taxon>Pseudomonadota</taxon>
        <taxon>Alphaproteobacteria</taxon>
        <taxon>Rhodospirillales</taxon>
        <taxon>Kiloniellaceae</taxon>
        <taxon>Aestuariispira</taxon>
    </lineage>
</organism>
<dbReference type="OrthoDB" id="9781701at2"/>
<dbReference type="SUPFAM" id="SSF51269">
    <property type="entry name" value="AFP III-like domain"/>
    <property type="match status" value="1"/>
</dbReference>
<dbReference type="Proteomes" id="UP000256845">
    <property type="component" value="Unassembled WGS sequence"/>
</dbReference>
<dbReference type="Gene3D" id="3.90.1210.10">
    <property type="entry name" value="Antifreeze-like/N-acetylneuraminic acid synthase C-terminal domain"/>
    <property type="match status" value="1"/>
</dbReference>
<dbReference type="EMBL" id="QRDW01000015">
    <property type="protein sequence ID" value="RED44298.1"/>
    <property type="molecule type" value="Genomic_DNA"/>
</dbReference>
<dbReference type="SUPFAM" id="SSF51569">
    <property type="entry name" value="Aldolase"/>
    <property type="match status" value="1"/>
</dbReference>
<dbReference type="PANTHER" id="PTHR42966:SF1">
    <property type="entry name" value="SIALIC ACID SYNTHASE"/>
    <property type="match status" value="1"/>
</dbReference>
<evidence type="ECO:0000313" key="3">
    <source>
        <dbReference type="Proteomes" id="UP000256845"/>
    </source>
</evidence>
<evidence type="ECO:0000313" key="2">
    <source>
        <dbReference type="EMBL" id="RED44298.1"/>
    </source>
</evidence>
<dbReference type="Gene3D" id="3.20.20.70">
    <property type="entry name" value="Aldolase class I"/>
    <property type="match status" value="1"/>
</dbReference>
<dbReference type="InterPro" id="IPR006190">
    <property type="entry name" value="SAF_AFP_Neu5Ac"/>
</dbReference>